<dbReference type="CDD" id="cd00102">
    <property type="entry name" value="IPT"/>
    <property type="match status" value="2"/>
</dbReference>
<proteinExistence type="predicted"/>
<dbReference type="InterPro" id="IPR002909">
    <property type="entry name" value="IPT_dom"/>
</dbReference>
<dbReference type="InterPro" id="IPR053243">
    <property type="entry name" value="SJ_maturation_regulator"/>
</dbReference>
<dbReference type="SUPFAM" id="SSF56487">
    <property type="entry name" value="SRCR-like"/>
    <property type="match status" value="1"/>
</dbReference>
<feature type="domain" description="SRCR" evidence="6">
    <location>
        <begin position="177"/>
        <end position="294"/>
    </location>
</feature>
<evidence type="ECO:0000313" key="7">
    <source>
        <dbReference type="EMBL" id="CAK9023770.1"/>
    </source>
</evidence>
<dbReference type="EMBL" id="CAXAMN010008025">
    <property type="protein sequence ID" value="CAK9023770.1"/>
    <property type="molecule type" value="Genomic_DNA"/>
</dbReference>
<organism evidence="7 8">
    <name type="scientific">Durusdinium trenchii</name>
    <dbReference type="NCBI Taxonomy" id="1381693"/>
    <lineage>
        <taxon>Eukaryota</taxon>
        <taxon>Sar</taxon>
        <taxon>Alveolata</taxon>
        <taxon>Dinophyceae</taxon>
        <taxon>Suessiales</taxon>
        <taxon>Symbiodiniaceae</taxon>
        <taxon>Durusdinium</taxon>
    </lineage>
</organism>
<protein>
    <recommendedName>
        <fullName evidence="6">SRCR domain-containing protein</fullName>
    </recommendedName>
</protein>
<dbReference type="InterPro" id="IPR036772">
    <property type="entry name" value="SRCR-like_dom_sf"/>
</dbReference>
<dbReference type="PANTHER" id="PTHR47653">
    <property type="entry name" value="PROTEIN BARK BEETLE"/>
    <property type="match status" value="1"/>
</dbReference>
<dbReference type="Gene3D" id="3.50.4.10">
    <property type="entry name" value="Hepatocyte Growth Factor"/>
    <property type="match status" value="1"/>
</dbReference>
<feature type="compositionally biased region" description="Low complexity" evidence="5">
    <location>
        <begin position="144"/>
        <end position="171"/>
    </location>
</feature>
<evidence type="ECO:0000256" key="5">
    <source>
        <dbReference type="SAM" id="MobiDB-lite"/>
    </source>
</evidence>
<dbReference type="InterPro" id="IPR035992">
    <property type="entry name" value="Ricin_B-like_lectins"/>
</dbReference>
<dbReference type="InterPro" id="IPR014756">
    <property type="entry name" value="Ig_E-set"/>
</dbReference>
<dbReference type="Pfam" id="PF00530">
    <property type="entry name" value="SRCR"/>
    <property type="match status" value="1"/>
</dbReference>
<dbReference type="PROSITE" id="PS50231">
    <property type="entry name" value="RICIN_B_LECTIN"/>
    <property type="match status" value="2"/>
</dbReference>
<keyword evidence="8" id="KW-1185">Reference proteome</keyword>
<gene>
    <name evidence="7" type="ORF">CCMP2556_LOCUS15350</name>
</gene>
<dbReference type="PANTHER" id="PTHR47653:SF1">
    <property type="entry name" value="DELETED IN MALIGNANT BRAIN TUMORS 1 PROTEIN"/>
    <property type="match status" value="1"/>
</dbReference>
<feature type="region of interest" description="Disordered" evidence="5">
    <location>
        <begin position="42"/>
        <end position="69"/>
    </location>
</feature>
<accession>A0ABP0KAF1</accession>
<name>A0ABP0KAF1_9DINO</name>
<dbReference type="InterPro" id="IPR000177">
    <property type="entry name" value="Apple"/>
</dbReference>
<dbReference type="Gene3D" id="2.80.10.50">
    <property type="match status" value="2"/>
</dbReference>
<evidence type="ECO:0000256" key="4">
    <source>
        <dbReference type="ARBA" id="ARBA00023180"/>
    </source>
</evidence>
<dbReference type="Gene3D" id="2.60.40.10">
    <property type="entry name" value="Immunoglobulins"/>
    <property type="match status" value="2"/>
</dbReference>
<dbReference type="PROSITE" id="PS50287">
    <property type="entry name" value="SRCR_2"/>
    <property type="match status" value="1"/>
</dbReference>
<keyword evidence="4" id="KW-0325">Glycoprotein</keyword>
<keyword evidence="3" id="KW-1015">Disulfide bond</keyword>
<dbReference type="CDD" id="cd00161">
    <property type="entry name" value="beta-trefoil_Ricin-like"/>
    <property type="match status" value="1"/>
</dbReference>
<dbReference type="Pfam" id="PF01833">
    <property type="entry name" value="TIG"/>
    <property type="match status" value="1"/>
</dbReference>
<sequence length="1261" mass="138288">MASSACGQNCSRDCREESVTKDQLTICQSDCFMNCTVDSDYSDSEDSGNSSELEKGDDSDVESTTRSTTVTTVTTVSSTQAESKTTILTSISQTTMATTTTSYDHFEGTDGTTEGARMNLTSTVATTTTYMSTSSTATRINTTTSTATTTTSTTTWNTTTTGTTTSTSTTTLPPPPVRLVQPSGDVFNVGDSMPEEGFVRGRVEVLYENHWGTVCKDGFGRVEAQVVCNELGLTGAWGRYDASALAGFGGSEEQTIWIDDINCQGDEGFLSLCSNAGWGINNCWHTEDAKVWCEMVSTTVTTSTMTTTRPTTSTTTGFPLQTVMPRKGFIRQEITGRCLGAASCEEGALITSQDCLFFQPDSMQRWDVNELGMLQNMGCPGMCLSPIGETPVTWVMQEVVLKPCNFTLETFENTEQRYLLHDEGQIQSQWSALCLDLEGHLGTGSQTIQWKTCEFDALCYSRGYRFEPVSMTGQGLTYETGALECQKRCASVEGCAHWAWWTNERCYLQNSSATYLYDRWAFSGGPSCEESFSDQRFGFVVADARQMPTRGLLRHFQDQTCADPLGTPLVGAEQVTEVYMGTCDTQNPHSDQLWELTPEGRLWNPAYQKCLTVLVPSNWQEQEPESYLGAAETRLELCDLSNVFQTFEIDAATAKLKVNGTDYCLVQSSKNNAWTLSSADCSTSDVSMAWEFVDTSLVAKRCMEICDEPGEIYDFWCMYGSGNNAFNCHCGLMFKNPGWYYNDLLEGVAEGMDLTTARFGLIGQPEIVMLDVPSTMISSVAEGFTVPVDANLSSIYQPGLEILDEIPETGFEPMTPFGFSYLSEDQQPSVEKILVDGAATLNISEGAIVNLEVRNFDELVAVKVLIGLVEVPSVNFTETSVTFEVPVCVAGWSEMKVMAGWKGWADFSPILDDSDLQVIGRHFERVLADSVLVKFGELNEVERLSPSVGSMLGGATVRIVGTGFKLPSSENNVTLYHKSGLLKGELAGECNVTFGTLEVLECQLPEVDLSHWSSTQFEEAMLVDVNGQQASSAGTPLTFTYSRPHTPIVKSVSPTALSFAITSNVTLSGFNFGLLQRQVQIMFGDRPCRVWEVNQTTIICQLKRSAMVHKPLCTENKDIYNEDCIIKPPNFFVKPKLLVTSRGYGISERPSYLDTRFEIHRVDPPVGSEEGGARVTVEGIGFGDAAMTSQAGVVTVEGIGLGRWMAGWEEMNERRDGTELEVSVFLESTVINWEDHHIPKASFGWLVSHSEGSKAREMAAA</sequence>
<dbReference type="CDD" id="cd00603">
    <property type="entry name" value="IPT_PCSR"/>
    <property type="match status" value="1"/>
</dbReference>
<feature type="region of interest" description="Disordered" evidence="5">
    <location>
        <begin position="144"/>
        <end position="175"/>
    </location>
</feature>
<dbReference type="InterPro" id="IPR000772">
    <property type="entry name" value="Ricin_B_lectin"/>
</dbReference>
<reference evidence="7 8" key="1">
    <citation type="submission" date="2024-02" db="EMBL/GenBank/DDBJ databases">
        <authorList>
            <person name="Chen Y."/>
            <person name="Shah S."/>
            <person name="Dougan E. K."/>
            <person name="Thang M."/>
            <person name="Chan C."/>
        </authorList>
    </citation>
    <scope>NUCLEOTIDE SEQUENCE [LARGE SCALE GENOMIC DNA]</scope>
</reference>
<evidence type="ECO:0000313" key="8">
    <source>
        <dbReference type="Proteomes" id="UP001642484"/>
    </source>
</evidence>
<keyword evidence="1" id="KW-0732">Signal</keyword>
<dbReference type="SMART" id="SM00202">
    <property type="entry name" value="SR"/>
    <property type="match status" value="1"/>
</dbReference>
<evidence type="ECO:0000256" key="2">
    <source>
        <dbReference type="ARBA" id="ARBA00022737"/>
    </source>
</evidence>
<comment type="caution">
    <text evidence="7">The sequence shown here is derived from an EMBL/GenBank/DDBJ whole genome shotgun (WGS) entry which is preliminary data.</text>
</comment>
<evidence type="ECO:0000256" key="1">
    <source>
        <dbReference type="ARBA" id="ARBA00022729"/>
    </source>
</evidence>
<dbReference type="Proteomes" id="UP001642484">
    <property type="component" value="Unassembled WGS sequence"/>
</dbReference>
<dbReference type="Pfam" id="PF00652">
    <property type="entry name" value="Ricin_B_lectin"/>
    <property type="match status" value="1"/>
</dbReference>
<dbReference type="SUPFAM" id="SSF81296">
    <property type="entry name" value="E set domains"/>
    <property type="match status" value="2"/>
</dbReference>
<dbReference type="SMART" id="SM00223">
    <property type="entry name" value="APPLE"/>
    <property type="match status" value="1"/>
</dbReference>
<dbReference type="InterPro" id="IPR001190">
    <property type="entry name" value="SRCR"/>
</dbReference>
<dbReference type="PRINTS" id="PR00258">
    <property type="entry name" value="SPERACTRCPTR"/>
</dbReference>
<dbReference type="Gene3D" id="3.10.250.10">
    <property type="entry name" value="SRCR-like domain"/>
    <property type="match status" value="1"/>
</dbReference>
<keyword evidence="2" id="KW-0677">Repeat</keyword>
<dbReference type="SUPFAM" id="SSF50370">
    <property type="entry name" value="Ricin B-like lectins"/>
    <property type="match status" value="2"/>
</dbReference>
<dbReference type="InterPro" id="IPR013783">
    <property type="entry name" value="Ig-like_fold"/>
</dbReference>
<evidence type="ECO:0000256" key="3">
    <source>
        <dbReference type="ARBA" id="ARBA00023157"/>
    </source>
</evidence>
<evidence type="ECO:0000259" key="6">
    <source>
        <dbReference type="PROSITE" id="PS50287"/>
    </source>
</evidence>